<proteinExistence type="predicted"/>
<keyword evidence="2" id="KW-0597">Phosphoprotein</keyword>
<organism evidence="8 9">
    <name type="scientific">Galdieria yellowstonensis</name>
    <dbReference type="NCBI Taxonomy" id="3028027"/>
    <lineage>
        <taxon>Eukaryota</taxon>
        <taxon>Rhodophyta</taxon>
        <taxon>Bangiophyceae</taxon>
        <taxon>Galdieriales</taxon>
        <taxon>Galdieriaceae</taxon>
        <taxon>Galdieria</taxon>
    </lineage>
</organism>
<accession>A0AAV9IDI6</accession>
<dbReference type="Proteomes" id="UP001300502">
    <property type="component" value="Unassembled WGS sequence"/>
</dbReference>
<dbReference type="SUPFAM" id="SSF48371">
    <property type="entry name" value="ARM repeat"/>
    <property type="match status" value="1"/>
</dbReference>
<keyword evidence="9" id="KW-1185">Reference proteome</keyword>
<comment type="caution">
    <text evidence="8">The sequence shown here is derived from an EMBL/GenBank/DDBJ whole genome shotgun (WGS) entry which is preliminary data.</text>
</comment>
<sequence>MDEHQVKKLSSQLEQAIKENTRQRSKYLDEPLRFEDSEIALDQAIQDFRSIASFPELFDKVQIWPDIVGLLGHENTDIVVDIIHMLNDFCEEDDQAVLKPLVDTLVECGLLSGLVAAMERLDLSRVDEASGFYNSLSILENILELNPSLSTPLGKETRLFFLLTQYLNPFISSISLYCSEVLAVVLQESDENREYFGELGLMDNILNTIAPFRKQKASDSDLVEMVENLFDCLCSLLFQSSNKERFIQLEGIELCLECIRYQEQFRHAALRCLDFAVTNGPFIANRNIQLGGLGILFAMFCEKSKKSSFVLSIQDTEHIISIIYFLFQYSDEKHRLLKKFMENNYEKLKRLVELHKRYQNKVNAASQRENSELLRWEAGLYTLQLIDIILAQLVVMQEEKNETNFIQVVWNLLRDNQIDIQTIKDNLKEFADNLQEEEEETTTTAPKRADVLNWIQEFGNKMDLFEN</sequence>
<evidence type="ECO:0000256" key="4">
    <source>
        <dbReference type="ARBA" id="ARBA00023054"/>
    </source>
</evidence>
<dbReference type="SMART" id="SM01156">
    <property type="entry name" value="DUF1716"/>
    <property type="match status" value="1"/>
</dbReference>
<dbReference type="InterPro" id="IPR013180">
    <property type="entry name" value="CTNNBL1_N"/>
</dbReference>
<dbReference type="Pfam" id="PF08216">
    <property type="entry name" value="CTNNBL"/>
    <property type="match status" value="1"/>
</dbReference>
<dbReference type="InterPro" id="IPR011989">
    <property type="entry name" value="ARM-like"/>
</dbReference>
<comment type="subcellular location">
    <subcellularLocation>
        <location evidence="1">Nucleus</location>
    </subcellularLocation>
</comment>
<evidence type="ECO:0000256" key="5">
    <source>
        <dbReference type="ARBA" id="ARBA00023242"/>
    </source>
</evidence>
<evidence type="ECO:0000256" key="6">
    <source>
        <dbReference type="SAM" id="Coils"/>
    </source>
</evidence>
<dbReference type="Gene3D" id="1.25.10.10">
    <property type="entry name" value="Leucine-rich Repeat Variant"/>
    <property type="match status" value="1"/>
</dbReference>
<feature type="domain" description="Beta-catenin-like protein 1 N-terminal" evidence="7">
    <location>
        <begin position="1"/>
        <end position="83"/>
    </location>
</feature>
<dbReference type="PANTHER" id="PTHR14978">
    <property type="entry name" value="BETA-CATENIN-LIKE PROTEIN 1 NUCLEAR ASSOCIATED PROTEIN"/>
    <property type="match status" value="1"/>
</dbReference>
<keyword evidence="4 6" id="KW-0175">Coiled coil</keyword>
<keyword evidence="5" id="KW-0539">Nucleus</keyword>
<evidence type="ECO:0000313" key="9">
    <source>
        <dbReference type="Proteomes" id="UP001300502"/>
    </source>
</evidence>
<evidence type="ECO:0000256" key="3">
    <source>
        <dbReference type="ARBA" id="ARBA00022737"/>
    </source>
</evidence>
<dbReference type="GO" id="GO:0005681">
    <property type="term" value="C:spliceosomal complex"/>
    <property type="evidence" value="ECO:0007669"/>
    <property type="project" value="TreeGrafter"/>
</dbReference>
<evidence type="ECO:0000256" key="1">
    <source>
        <dbReference type="ARBA" id="ARBA00004123"/>
    </source>
</evidence>
<evidence type="ECO:0000256" key="2">
    <source>
        <dbReference type="ARBA" id="ARBA00022553"/>
    </source>
</evidence>
<dbReference type="GO" id="GO:0010467">
    <property type="term" value="P:gene expression"/>
    <property type="evidence" value="ECO:0007669"/>
    <property type="project" value="UniProtKB-ARBA"/>
</dbReference>
<keyword evidence="3" id="KW-0677">Repeat</keyword>
<dbReference type="FunFam" id="1.25.10.10:FF:001136">
    <property type="entry name" value="Beta-catenin-like protein 1"/>
    <property type="match status" value="1"/>
</dbReference>
<dbReference type="AlphaFoldDB" id="A0AAV9IDI6"/>
<reference evidence="8 9" key="1">
    <citation type="submission" date="2022-07" db="EMBL/GenBank/DDBJ databases">
        <title>Genome-wide signatures of adaptation to extreme environments.</title>
        <authorList>
            <person name="Cho C.H."/>
            <person name="Yoon H.S."/>
        </authorList>
    </citation>
    <scope>NUCLEOTIDE SEQUENCE [LARGE SCALE GENOMIC DNA]</scope>
    <source>
        <strain evidence="8 9">108.79 E11</strain>
    </source>
</reference>
<dbReference type="EMBL" id="JANCYU010000030">
    <property type="protein sequence ID" value="KAK4525474.1"/>
    <property type="molecule type" value="Genomic_DNA"/>
</dbReference>
<gene>
    <name evidence="8" type="ORF">GAYE_SCF12G3382</name>
</gene>
<dbReference type="PANTHER" id="PTHR14978:SF0">
    <property type="entry name" value="BETA-CATENIN-LIKE PROTEIN 1"/>
    <property type="match status" value="1"/>
</dbReference>
<name>A0AAV9IDI6_9RHOD</name>
<evidence type="ECO:0000259" key="7">
    <source>
        <dbReference type="SMART" id="SM01156"/>
    </source>
</evidence>
<protein>
    <recommendedName>
        <fullName evidence="7">Beta-catenin-like protein 1 N-terminal domain-containing protein</fullName>
    </recommendedName>
</protein>
<dbReference type="InterPro" id="IPR039678">
    <property type="entry name" value="CTNNBL1"/>
</dbReference>
<dbReference type="InterPro" id="IPR016024">
    <property type="entry name" value="ARM-type_fold"/>
</dbReference>
<evidence type="ECO:0000313" key="8">
    <source>
        <dbReference type="EMBL" id="KAK4525474.1"/>
    </source>
</evidence>
<feature type="coiled-coil region" evidence="6">
    <location>
        <begin position="341"/>
        <end position="368"/>
    </location>
</feature>